<protein>
    <submittedName>
        <fullName evidence="1">Uncharacterized protein</fullName>
    </submittedName>
</protein>
<comment type="caution">
    <text evidence="1">The sequence shown here is derived from an EMBL/GenBank/DDBJ whole genome shotgun (WGS) entry which is preliminary data.</text>
</comment>
<gene>
    <name evidence="1" type="ORF">E0Z10_g6163</name>
</gene>
<dbReference type="Proteomes" id="UP000297716">
    <property type="component" value="Unassembled WGS sequence"/>
</dbReference>
<organism evidence="1 2">
    <name type="scientific">Xylaria hypoxylon</name>
    <dbReference type="NCBI Taxonomy" id="37992"/>
    <lineage>
        <taxon>Eukaryota</taxon>
        <taxon>Fungi</taxon>
        <taxon>Dikarya</taxon>
        <taxon>Ascomycota</taxon>
        <taxon>Pezizomycotina</taxon>
        <taxon>Sordariomycetes</taxon>
        <taxon>Xylariomycetidae</taxon>
        <taxon>Xylariales</taxon>
        <taxon>Xylariaceae</taxon>
        <taxon>Xylaria</taxon>
    </lineage>
</organism>
<name>A0A4Z0YZ70_9PEZI</name>
<accession>A0A4Z0YZ70</accession>
<evidence type="ECO:0000313" key="1">
    <source>
        <dbReference type="EMBL" id="TGJ82606.1"/>
    </source>
</evidence>
<dbReference type="EMBL" id="SKBN01000122">
    <property type="protein sequence ID" value="TGJ82606.1"/>
    <property type="molecule type" value="Genomic_DNA"/>
</dbReference>
<sequence>MDNTTVVNLSANIGSSLSTVNIIGLGFSLFNIVSTLFSNRETPPGITLVRLQAGLSIRREQEWNRLGGHVPSVVLYNEFGERFGENLNNNLDTIAEEGFADILVPHVSKLRGYPHYLSLFQPIEDDKPTEKDHVAYDLDPICIVAIWVTWPVPVDMGIYGWTGDLGASCGAQWYYSNSVVGANGFRPPCVWIGRKEKLGGFRHGGFHATPQRQAWIKEHPKVLCDSPARFSMYTYWELQNDGKNWLSMGARDTTLVMHPNMGKSYVPQKPEHSEELREQFKASHAVFKRSLVTSRNPNHSARTLCESESSLGPDLVSLSEDLFCDMSQKKLWRLCTKDGEPNCFDREFNTIHGPEPGTIVRKRDSPYHNFHDW</sequence>
<dbReference type="OrthoDB" id="5365129at2759"/>
<dbReference type="AlphaFoldDB" id="A0A4Z0YZ70"/>
<evidence type="ECO:0000313" key="2">
    <source>
        <dbReference type="Proteomes" id="UP000297716"/>
    </source>
</evidence>
<reference evidence="1 2" key="1">
    <citation type="submission" date="2019-03" db="EMBL/GenBank/DDBJ databases">
        <title>Draft genome sequence of Xylaria hypoxylon DSM 108379, a ubiquitous saprotrophic-parasitic fungi on hardwood.</title>
        <authorList>
            <person name="Buettner E."/>
            <person name="Leonhardt S."/>
            <person name="Gebauer A.M."/>
            <person name="Liers C."/>
            <person name="Hofrichter M."/>
            <person name="Kellner H."/>
        </authorList>
    </citation>
    <scope>NUCLEOTIDE SEQUENCE [LARGE SCALE GENOMIC DNA]</scope>
    <source>
        <strain evidence="1 2">DSM 108379</strain>
    </source>
</reference>
<keyword evidence="2" id="KW-1185">Reference proteome</keyword>
<proteinExistence type="predicted"/>